<gene>
    <name evidence="3" type="ORF">J1899_10975</name>
</gene>
<dbReference type="Proteomes" id="UP000679247">
    <property type="component" value="Chromosome"/>
</dbReference>
<accession>A0ABX8FHM9</accession>
<dbReference type="Pfam" id="PF03703">
    <property type="entry name" value="bPH_2"/>
    <property type="match status" value="1"/>
</dbReference>
<dbReference type="PANTHER" id="PTHR34473">
    <property type="entry name" value="UPF0699 TRANSMEMBRANE PROTEIN YDBS"/>
    <property type="match status" value="1"/>
</dbReference>
<protein>
    <submittedName>
        <fullName evidence="3">PH domain-containing protein</fullName>
    </submittedName>
</protein>
<evidence type="ECO:0000256" key="1">
    <source>
        <dbReference type="SAM" id="Phobius"/>
    </source>
</evidence>
<evidence type="ECO:0000313" key="3">
    <source>
        <dbReference type="EMBL" id="QVY63528.1"/>
    </source>
</evidence>
<dbReference type="EMBL" id="CP071709">
    <property type="protein sequence ID" value="QVY63528.1"/>
    <property type="molecule type" value="Genomic_DNA"/>
</dbReference>
<feature type="transmembrane region" description="Helical" evidence="1">
    <location>
        <begin position="50"/>
        <end position="71"/>
    </location>
</feature>
<organism evidence="3 4">
    <name type="scientific">Cytobacillus gottheilii</name>
    <dbReference type="NCBI Taxonomy" id="859144"/>
    <lineage>
        <taxon>Bacteria</taxon>
        <taxon>Bacillati</taxon>
        <taxon>Bacillota</taxon>
        <taxon>Bacilli</taxon>
        <taxon>Bacillales</taxon>
        <taxon>Bacillaceae</taxon>
        <taxon>Cytobacillus</taxon>
    </lineage>
</organism>
<keyword evidence="1" id="KW-1133">Transmembrane helix</keyword>
<keyword evidence="4" id="KW-1185">Reference proteome</keyword>
<sequence>MSNEIHNPTTTLPANAKKVWRITGLIEDAIGLVVIAVLLFLDHYFQWVEWLGWIFIGLAVLSIPSIIWTFVRPHLLYKAWRYNADEEFLHLKFGTITEKHELIPMTKIQAVTTNKGPILKKYGLMSISVETMGSSHTIPCLQEDVALALRDEIAQYAKLKEVE</sequence>
<feature type="domain" description="YdbS-like PH" evidence="2">
    <location>
        <begin position="77"/>
        <end position="153"/>
    </location>
</feature>
<proteinExistence type="predicted"/>
<dbReference type="RefSeq" id="WP_214478662.1">
    <property type="nucleotide sequence ID" value="NZ_CP071709.1"/>
</dbReference>
<evidence type="ECO:0000313" key="4">
    <source>
        <dbReference type="Proteomes" id="UP000679247"/>
    </source>
</evidence>
<dbReference type="InterPro" id="IPR005182">
    <property type="entry name" value="YdbS-like_PH"/>
</dbReference>
<feature type="transmembrane region" description="Helical" evidence="1">
    <location>
        <begin position="25"/>
        <end position="44"/>
    </location>
</feature>
<dbReference type="PANTHER" id="PTHR34473:SF2">
    <property type="entry name" value="UPF0699 TRANSMEMBRANE PROTEIN YDBT"/>
    <property type="match status" value="1"/>
</dbReference>
<evidence type="ECO:0000259" key="2">
    <source>
        <dbReference type="Pfam" id="PF03703"/>
    </source>
</evidence>
<name>A0ABX8FHM9_9BACI</name>
<keyword evidence="1" id="KW-0472">Membrane</keyword>
<keyword evidence="1" id="KW-0812">Transmembrane</keyword>
<reference evidence="3 4" key="1">
    <citation type="submission" date="2021-03" db="EMBL/GenBank/DDBJ databases">
        <title>The first data on the complete genome of the tetrodotoxin-producing bacterium.</title>
        <authorList>
            <person name="Melnikova D.I."/>
            <person name="Nijland R."/>
            <person name="Magarlamov T.Y."/>
        </authorList>
    </citation>
    <scope>NUCLEOTIDE SEQUENCE [LARGE SCALE GENOMIC DNA]</scope>
    <source>
        <strain evidence="3 4">1839</strain>
    </source>
</reference>